<comment type="caution">
    <text evidence="2">The sequence shown here is derived from an EMBL/GenBank/DDBJ whole genome shotgun (WGS) entry which is preliminary data.</text>
</comment>
<protein>
    <submittedName>
        <fullName evidence="2">Uncharacterized protein</fullName>
    </submittedName>
</protein>
<sequence>MFDDDDLLKTFNEVAHALVDERGLLGRIRAEHDELKVAESVIADIARLRAAAIATEVPPVTQGKEEDTTRQQQQSEDNVESPPKKDAIDDPVERILNRAKEALMADRLERKIDRPSYKRETARRVGKIEEARDSKVRGKENTKRGVPSSTARKPPERPGVGGTADPGDLKSEARDEGEKSSSCLKAFIDESRIRVNRCREETEQARRRAFGHPGALESPPAAAWDGSKYRMELLQMCLPLLRALRDDIGKNAGGEVDITRLTLWSKILCCMWSVRHARRLSVWLPTGEGEIWSIELRHSRALLEILGEEPSGMGRGDSLQLTASNGG</sequence>
<evidence type="ECO:0000313" key="2">
    <source>
        <dbReference type="EMBL" id="KAF4721553.1"/>
    </source>
</evidence>
<feature type="region of interest" description="Disordered" evidence="1">
    <location>
        <begin position="57"/>
        <end position="92"/>
    </location>
</feature>
<proteinExistence type="predicted"/>
<evidence type="ECO:0000313" key="3">
    <source>
        <dbReference type="Proteomes" id="UP000574390"/>
    </source>
</evidence>
<feature type="compositionally biased region" description="Basic and acidic residues" evidence="1">
    <location>
        <begin position="117"/>
        <end position="143"/>
    </location>
</feature>
<gene>
    <name evidence="2" type="ORF">FOZ62_027378</name>
</gene>
<dbReference type="AlphaFoldDB" id="A0A7J6RLU2"/>
<evidence type="ECO:0000256" key="1">
    <source>
        <dbReference type="SAM" id="MobiDB-lite"/>
    </source>
</evidence>
<feature type="region of interest" description="Disordered" evidence="1">
    <location>
        <begin position="117"/>
        <end position="177"/>
    </location>
</feature>
<feature type="compositionally biased region" description="Basic and acidic residues" evidence="1">
    <location>
        <begin position="82"/>
        <end position="92"/>
    </location>
</feature>
<name>A0A7J6RLU2_PEROL</name>
<feature type="compositionally biased region" description="Basic and acidic residues" evidence="1">
    <location>
        <begin position="167"/>
        <end position="177"/>
    </location>
</feature>
<reference evidence="2 3" key="1">
    <citation type="submission" date="2020-04" db="EMBL/GenBank/DDBJ databases">
        <title>Perkinsus olseni comparative genomics.</title>
        <authorList>
            <person name="Bogema D.R."/>
        </authorList>
    </citation>
    <scope>NUCLEOTIDE SEQUENCE [LARGE SCALE GENOMIC DNA]</scope>
    <source>
        <strain evidence="2">ATCC PRA-205</strain>
    </source>
</reference>
<accession>A0A7J6RLU2</accession>
<organism evidence="2 3">
    <name type="scientific">Perkinsus olseni</name>
    <name type="common">Perkinsus atlanticus</name>
    <dbReference type="NCBI Taxonomy" id="32597"/>
    <lineage>
        <taxon>Eukaryota</taxon>
        <taxon>Sar</taxon>
        <taxon>Alveolata</taxon>
        <taxon>Perkinsozoa</taxon>
        <taxon>Perkinsea</taxon>
        <taxon>Perkinsida</taxon>
        <taxon>Perkinsidae</taxon>
        <taxon>Perkinsus</taxon>
    </lineage>
</organism>
<dbReference type="Proteomes" id="UP000574390">
    <property type="component" value="Unassembled WGS sequence"/>
</dbReference>
<dbReference type="EMBL" id="JABANM010021227">
    <property type="protein sequence ID" value="KAF4721553.1"/>
    <property type="molecule type" value="Genomic_DNA"/>
</dbReference>